<protein>
    <submittedName>
        <fullName evidence="3">Peptidoglycan/LPS O-acetylase OafA/YrhL, contains acyltransferase and SGNH-hydrolase domains</fullName>
    </submittedName>
</protein>
<keyword evidence="1" id="KW-0472">Membrane</keyword>
<evidence type="ECO:0000313" key="4">
    <source>
        <dbReference type="Proteomes" id="UP001152604"/>
    </source>
</evidence>
<dbReference type="PANTHER" id="PTHR23028">
    <property type="entry name" value="ACETYLTRANSFERASE"/>
    <property type="match status" value="1"/>
</dbReference>
<dbReference type="PANTHER" id="PTHR23028:SF53">
    <property type="entry name" value="ACYL_TRANSF_3 DOMAIN-CONTAINING PROTEIN"/>
    <property type="match status" value="1"/>
</dbReference>
<feature type="transmembrane region" description="Helical" evidence="1">
    <location>
        <begin position="90"/>
        <end position="120"/>
    </location>
</feature>
<dbReference type="Pfam" id="PF01757">
    <property type="entry name" value="Acyl_transf_3"/>
    <property type="match status" value="1"/>
</dbReference>
<feature type="transmembrane region" description="Helical" evidence="1">
    <location>
        <begin position="319"/>
        <end position="339"/>
    </location>
</feature>
<keyword evidence="1" id="KW-1133">Transmembrane helix</keyword>
<dbReference type="InterPro" id="IPR050879">
    <property type="entry name" value="Acyltransferase_3"/>
</dbReference>
<dbReference type="Proteomes" id="UP001152604">
    <property type="component" value="Unassembled WGS sequence"/>
</dbReference>
<reference evidence="3" key="1">
    <citation type="submission" date="2022-03" db="EMBL/GenBank/DDBJ databases">
        <authorList>
            <person name="Brunel B."/>
        </authorList>
    </citation>
    <scope>NUCLEOTIDE SEQUENCE</scope>
    <source>
        <strain evidence="3">STM4922sample</strain>
    </source>
</reference>
<evidence type="ECO:0000256" key="1">
    <source>
        <dbReference type="SAM" id="Phobius"/>
    </source>
</evidence>
<comment type="caution">
    <text evidence="3">The sequence shown here is derived from an EMBL/GenBank/DDBJ whole genome shotgun (WGS) entry which is preliminary data.</text>
</comment>
<feature type="transmembrane region" description="Helical" evidence="1">
    <location>
        <begin position="351"/>
        <end position="373"/>
    </location>
</feature>
<feature type="transmembrane region" description="Helical" evidence="1">
    <location>
        <begin position="44"/>
        <end position="64"/>
    </location>
</feature>
<keyword evidence="3" id="KW-0808">Transferase</keyword>
<dbReference type="RefSeq" id="WP_254026048.1">
    <property type="nucleotide sequence ID" value="NZ_CAKXZS010000023.1"/>
</dbReference>
<feature type="transmembrane region" description="Helical" evidence="1">
    <location>
        <begin position="166"/>
        <end position="187"/>
    </location>
</feature>
<feature type="transmembrane region" description="Helical" evidence="1">
    <location>
        <begin position="199"/>
        <end position="221"/>
    </location>
</feature>
<evidence type="ECO:0000313" key="3">
    <source>
        <dbReference type="EMBL" id="CAH2401910.1"/>
    </source>
</evidence>
<accession>A0ABM9DYN9</accession>
<evidence type="ECO:0000259" key="2">
    <source>
        <dbReference type="Pfam" id="PF01757"/>
    </source>
</evidence>
<feature type="domain" description="Acyltransferase 3" evidence="2">
    <location>
        <begin position="21"/>
        <end position="368"/>
    </location>
</feature>
<gene>
    <name evidence="3" type="ORF">MES4922_30335</name>
</gene>
<feature type="transmembrane region" description="Helical" evidence="1">
    <location>
        <begin position="280"/>
        <end position="299"/>
    </location>
</feature>
<keyword evidence="4" id="KW-1185">Reference proteome</keyword>
<dbReference type="EMBL" id="CAKXZS010000023">
    <property type="protein sequence ID" value="CAH2401910.1"/>
    <property type="molecule type" value="Genomic_DNA"/>
</dbReference>
<organism evidence="3 4">
    <name type="scientific">Mesorhizobium ventifaucium</name>
    <dbReference type="NCBI Taxonomy" id="666020"/>
    <lineage>
        <taxon>Bacteria</taxon>
        <taxon>Pseudomonadati</taxon>
        <taxon>Pseudomonadota</taxon>
        <taxon>Alphaproteobacteria</taxon>
        <taxon>Hyphomicrobiales</taxon>
        <taxon>Phyllobacteriaceae</taxon>
        <taxon>Mesorhizobium</taxon>
    </lineage>
</organism>
<dbReference type="InterPro" id="IPR002656">
    <property type="entry name" value="Acyl_transf_3_dom"/>
</dbReference>
<dbReference type="GO" id="GO:0016746">
    <property type="term" value="F:acyltransferase activity"/>
    <property type="evidence" value="ECO:0007669"/>
    <property type="project" value="UniProtKB-KW"/>
</dbReference>
<feature type="transmembrane region" description="Helical" evidence="1">
    <location>
        <begin position="140"/>
        <end position="159"/>
    </location>
</feature>
<feature type="transmembrane region" description="Helical" evidence="1">
    <location>
        <begin position="233"/>
        <end position="256"/>
    </location>
</feature>
<keyword evidence="1" id="KW-0812">Transmembrane</keyword>
<sequence>MPTQSMTSPYMPKNSQRVGPVDALRCLAMTAVVAQHCGLLPFGWTGVWLFFVISGYVVTLTVISRESDQPALERLVGFFRRRALRIVPVYFAYICAGVVTILVSGSSLDLIALGSLLGFINNLAMTLGRGELGSWPVGHLWTISVEMQFYVIYGFALFLMSRRTVVLLLLSMLILAPMLRLAVSIGLPRIGWDAETSAYAVYAGSLLHTDAFATGCLLAFLSKYGMLQRKAPFVAIVGICLLFIYVILYTSINYYVVEARGMDILKNVLSGILWGQYREVFLFSALAAASGGLVSLAAVEHRSVHWLLRLKSLQHIGEISYGAYIYHTIAIVAAKLALSPIMDFSANPRPIHTRIALFLLAYLLTIVAAELSFRFFERRFLGIHNLRSPTRQISEMPT</sequence>
<proteinExistence type="predicted"/>
<name>A0ABM9DYN9_9HYPH</name>
<keyword evidence="3" id="KW-0012">Acyltransferase</keyword>